<keyword evidence="2" id="KW-1185">Reference proteome</keyword>
<accession>A0A8S1QNM6</accession>
<organism evidence="1 2">
    <name type="scientific">Paramecium sonneborni</name>
    <dbReference type="NCBI Taxonomy" id="65129"/>
    <lineage>
        <taxon>Eukaryota</taxon>
        <taxon>Sar</taxon>
        <taxon>Alveolata</taxon>
        <taxon>Ciliophora</taxon>
        <taxon>Intramacronucleata</taxon>
        <taxon>Oligohymenophorea</taxon>
        <taxon>Peniculida</taxon>
        <taxon>Parameciidae</taxon>
        <taxon>Paramecium</taxon>
    </lineage>
</organism>
<evidence type="ECO:0000313" key="2">
    <source>
        <dbReference type="Proteomes" id="UP000692954"/>
    </source>
</evidence>
<sequence length="45" mass="5324">MFLMKLYWIEKSGCNFQNLNGKNKGDMIQIIRLNVCTKIKQYLQG</sequence>
<comment type="caution">
    <text evidence="1">The sequence shown here is derived from an EMBL/GenBank/DDBJ whole genome shotgun (WGS) entry which is preliminary data.</text>
</comment>
<evidence type="ECO:0000313" key="1">
    <source>
        <dbReference type="EMBL" id="CAD8117156.1"/>
    </source>
</evidence>
<protein>
    <submittedName>
        <fullName evidence="1">Uncharacterized protein</fullName>
    </submittedName>
</protein>
<reference evidence="1" key="1">
    <citation type="submission" date="2021-01" db="EMBL/GenBank/DDBJ databases">
        <authorList>
            <consortium name="Genoscope - CEA"/>
            <person name="William W."/>
        </authorList>
    </citation>
    <scope>NUCLEOTIDE SEQUENCE</scope>
</reference>
<gene>
    <name evidence="1" type="ORF">PSON_ATCC_30995.1.T1130037</name>
</gene>
<dbReference type="Proteomes" id="UP000692954">
    <property type="component" value="Unassembled WGS sequence"/>
</dbReference>
<dbReference type="AlphaFoldDB" id="A0A8S1QNM6"/>
<name>A0A8S1QNM6_9CILI</name>
<dbReference type="EMBL" id="CAJJDN010000113">
    <property type="protein sequence ID" value="CAD8117156.1"/>
    <property type="molecule type" value="Genomic_DNA"/>
</dbReference>
<proteinExistence type="predicted"/>